<dbReference type="OrthoDB" id="366214at2759"/>
<dbReference type="SUPFAM" id="SSF54999">
    <property type="entry name" value="Ribosomal protein S10"/>
    <property type="match status" value="1"/>
</dbReference>
<dbReference type="Proteomes" id="UP000321518">
    <property type="component" value="Unassembled WGS sequence"/>
</dbReference>
<dbReference type="EMBL" id="BJWK01000001">
    <property type="protein sequence ID" value="GEM06520.1"/>
    <property type="molecule type" value="Genomic_DNA"/>
</dbReference>
<feature type="compositionally biased region" description="Basic and acidic residues" evidence="4">
    <location>
        <begin position="291"/>
        <end position="301"/>
    </location>
</feature>
<dbReference type="Gene3D" id="3.30.70.600">
    <property type="entry name" value="Ribosomal protein S10 domain"/>
    <property type="match status" value="1"/>
</dbReference>
<dbReference type="InterPro" id="IPR027486">
    <property type="entry name" value="Ribosomal_uS10_dom"/>
</dbReference>
<evidence type="ECO:0000313" key="6">
    <source>
        <dbReference type="EMBL" id="GEM06520.1"/>
    </source>
</evidence>
<evidence type="ECO:0000256" key="1">
    <source>
        <dbReference type="ARBA" id="ARBA00007102"/>
    </source>
</evidence>
<dbReference type="Pfam" id="PF00338">
    <property type="entry name" value="Ribosomal_S10"/>
    <property type="match status" value="1"/>
</dbReference>
<dbReference type="InterPro" id="IPR001848">
    <property type="entry name" value="Ribosomal_uS10"/>
</dbReference>
<dbReference type="GO" id="GO:0003735">
    <property type="term" value="F:structural constituent of ribosome"/>
    <property type="evidence" value="ECO:0007669"/>
    <property type="project" value="InterPro"/>
</dbReference>
<dbReference type="InterPro" id="IPR036838">
    <property type="entry name" value="Ribosomal_uS10_dom_sf"/>
</dbReference>
<dbReference type="SMART" id="SM01403">
    <property type="entry name" value="Ribosomal_S10"/>
    <property type="match status" value="1"/>
</dbReference>
<dbReference type="AlphaFoldDB" id="A0A511K863"/>
<feature type="compositionally biased region" description="Pro residues" evidence="4">
    <location>
        <begin position="29"/>
        <end position="39"/>
    </location>
</feature>
<name>A0A511K863_RHOTO</name>
<organism evidence="6 7">
    <name type="scientific">Rhodotorula toruloides</name>
    <name type="common">Yeast</name>
    <name type="synonym">Rhodosporidium toruloides</name>
    <dbReference type="NCBI Taxonomy" id="5286"/>
    <lineage>
        <taxon>Eukaryota</taxon>
        <taxon>Fungi</taxon>
        <taxon>Dikarya</taxon>
        <taxon>Basidiomycota</taxon>
        <taxon>Pucciniomycotina</taxon>
        <taxon>Microbotryomycetes</taxon>
        <taxon>Sporidiobolales</taxon>
        <taxon>Sporidiobolaceae</taxon>
        <taxon>Rhodotorula</taxon>
    </lineage>
</organism>
<comment type="similarity">
    <text evidence="1">Belongs to the universal ribosomal protein uS10 family.</text>
</comment>
<evidence type="ECO:0000256" key="3">
    <source>
        <dbReference type="ARBA" id="ARBA00023274"/>
    </source>
</evidence>
<reference evidence="6 7" key="1">
    <citation type="submission" date="2019-07" db="EMBL/GenBank/DDBJ databases">
        <title>Rhodotorula toruloides NBRC10032 genome sequencing.</title>
        <authorList>
            <person name="Shida Y."/>
            <person name="Takaku H."/>
            <person name="Ogasawara W."/>
            <person name="Mori K."/>
        </authorList>
    </citation>
    <scope>NUCLEOTIDE SEQUENCE [LARGE SCALE GENOMIC DNA]</scope>
    <source>
        <strain evidence="6 7">NBRC10032</strain>
    </source>
</reference>
<feature type="compositionally biased region" description="Low complexity" evidence="4">
    <location>
        <begin position="40"/>
        <end position="69"/>
    </location>
</feature>
<keyword evidence="3" id="KW-0687">Ribonucleoprotein</keyword>
<protein>
    <submittedName>
        <fullName evidence="6">30S ribosomal protein S10</fullName>
    </submittedName>
</protein>
<feature type="region of interest" description="Disordered" evidence="4">
    <location>
        <begin position="1"/>
        <end position="86"/>
    </location>
</feature>
<feature type="region of interest" description="Disordered" evidence="4">
    <location>
        <begin position="255"/>
        <end position="301"/>
    </location>
</feature>
<evidence type="ECO:0000313" key="7">
    <source>
        <dbReference type="Proteomes" id="UP000321518"/>
    </source>
</evidence>
<feature type="domain" description="Small ribosomal subunit protein uS10" evidence="5">
    <location>
        <begin position="102"/>
        <end position="201"/>
    </location>
</feature>
<proteinExistence type="inferred from homology"/>
<keyword evidence="2 6" id="KW-0689">Ribosomal protein</keyword>
<accession>A0A511K863</accession>
<dbReference type="GO" id="GO:1990904">
    <property type="term" value="C:ribonucleoprotein complex"/>
    <property type="evidence" value="ECO:0007669"/>
    <property type="project" value="UniProtKB-KW"/>
</dbReference>
<sequence>MLARARTALSHSYRGLRAASTQADGAAVAPPPPPPPPASTPSTSSASTTSPSPVTRPWSSSAPAASPSSVAYTEWDPNSTDPTPVWEHHVPLKPTHGVHVGTLHLRSYTQSRDDLTFFTNFALRAARALGLPTSGATYLPTRVWLRTVVRSPFAHKKSQQNFWRRTHSRVIKVYDGDERIVQAWFAYLASQAMPGVGMKAQYWTYRPVGWGKNLVSETEMREYKLARNVAQAKATAAQGAGMVIALANKVAQELQSDVKRAEAEGQLEPAQRKKQVLEEAGGQGEPVQGKTDGKAEGDKSA</sequence>
<dbReference type="PANTHER" id="PTHR11700">
    <property type="entry name" value="30S RIBOSOMAL PROTEIN S10 FAMILY MEMBER"/>
    <property type="match status" value="1"/>
</dbReference>
<dbReference type="GO" id="GO:0006412">
    <property type="term" value="P:translation"/>
    <property type="evidence" value="ECO:0007669"/>
    <property type="project" value="InterPro"/>
</dbReference>
<evidence type="ECO:0000256" key="4">
    <source>
        <dbReference type="SAM" id="MobiDB-lite"/>
    </source>
</evidence>
<gene>
    <name evidence="6" type="ORF">Rt10032_c01g0537</name>
</gene>
<comment type="caution">
    <text evidence="6">The sequence shown here is derived from an EMBL/GenBank/DDBJ whole genome shotgun (WGS) entry which is preliminary data.</text>
</comment>
<evidence type="ECO:0000256" key="2">
    <source>
        <dbReference type="ARBA" id="ARBA00022980"/>
    </source>
</evidence>
<evidence type="ECO:0000259" key="5">
    <source>
        <dbReference type="SMART" id="SM01403"/>
    </source>
</evidence>
<dbReference type="GO" id="GO:0005840">
    <property type="term" value="C:ribosome"/>
    <property type="evidence" value="ECO:0007669"/>
    <property type="project" value="UniProtKB-KW"/>
</dbReference>